<dbReference type="RefSeq" id="WP_306389686.1">
    <property type="nucleotide sequence ID" value="NZ_JAVCAP010000017.1"/>
</dbReference>
<dbReference type="Proteomes" id="UP001225906">
    <property type="component" value="Unassembled WGS sequence"/>
</dbReference>
<evidence type="ECO:0000313" key="2">
    <source>
        <dbReference type="EMBL" id="MDP8567962.1"/>
    </source>
</evidence>
<name>A0ABT9JTQ0_9PROT</name>
<feature type="transmembrane region" description="Helical" evidence="1">
    <location>
        <begin position="28"/>
        <end position="45"/>
    </location>
</feature>
<accession>A0ABT9JTQ0</accession>
<gene>
    <name evidence="2" type="ORF">Q9291_08885</name>
</gene>
<reference evidence="3" key="1">
    <citation type="journal article" date="2019" name="Int. J. Syst. Evol. Microbiol.">
        <title>The Global Catalogue of Microorganisms (GCM) 10K type strain sequencing project: providing services to taxonomists for standard genome sequencing and annotation.</title>
        <authorList>
            <consortium name="The Broad Institute Genomics Platform"/>
            <consortium name="The Broad Institute Genome Sequencing Center for Infectious Disease"/>
            <person name="Wu L."/>
            <person name="Ma J."/>
        </authorList>
    </citation>
    <scope>NUCLEOTIDE SEQUENCE [LARGE SCALE GENOMIC DNA]</scope>
    <source>
        <strain evidence="3">VKM B-3159</strain>
    </source>
</reference>
<evidence type="ECO:0000313" key="3">
    <source>
        <dbReference type="Proteomes" id="UP001225906"/>
    </source>
</evidence>
<keyword evidence="1" id="KW-0472">Membrane</keyword>
<proteinExistence type="predicted"/>
<keyword evidence="1" id="KW-0812">Transmembrane</keyword>
<protein>
    <recommendedName>
        <fullName evidence="4">DUF4423 domain-containing protein</fullName>
    </recommendedName>
</protein>
<keyword evidence="1" id="KW-1133">Transmembrane helix</keyword>
<keyword evidence="3" id="KW-1185">Reference proteome</keyword>
<sequence length="186" mass="21696">MNEDIQGNSATDNTDVKKNLMYSSSDDFYFYTYAIFLILDWLSCYSPRNFKDYRKLVFLVDFATDENLLTILEASKSRSNINRLDKEYLFRSYSNGLTKRSEVLKLLFRLEASGYIELEKGNLESGVNVSLAKDKLPNSFFDQNLFVSEKHNLERLSKFVQRVSVIRVETLIEKLYQDQGISTWAL</sequence>
<evidence type="ECO:0000256" key="1">
    <source>
        <dbReference type="SAM" id="Phobius"/>
    </source>
</evidence>
<comment type="caution">
    <text evidence="2">The sequence shown here is derived from an EMBL/GenBank/DDBJ whole genome shotgun (WGS) entry which is preliminary data.</text>
</comment>
<organism evidence="2 3">
    <name type="scientific">Methylophilus aquaticus</name>
    <dbReference type="NCBI Taxonomy" id="1971610"/>
    <lineage>
        <taxon>Bacteria</taxon>
        <taxon>Pseudomonadati</taxon>
        <taxon>Pseudomonadota</taxon>
        <taxon>Betaproteobacteria</taxon>
        <taxon>Nitrosomonadales</taxon>
        <taxon>Methylophilaceae</taxon>
        <taxon>Methylophilus</taxon>
    </lineage>
</organism>
<dbReference type="EMBL" id="JAVCAP010000017">
    <property type="protein sequence ID" value="MDP8567962.1"/>
    <property type="molecule type" value="Genomic_DNA"/>
</dbReference>
<evidence type="ECO:0008006" key="4">
    <source>
        <dbReference type="Google" id="ProtNLM"/>
    </source>
</evidence>